<proteinExistence type="predicted"/>
<feature type="compositionally biased region" description="Basic and acidic residues" evidence="1">
    <location>
        <begin position="195"/>
        <end position="205"/>
    </location>
</feature>
<name>A0A8A4TH32_SULCO</name>
<dbReference type="Gene3D" id="3.20.20.140">
    <property type="entry name" value="Metal-dependent hydrolases"/>
    <property type="match status" value="1"/>
</dbReference>
<accession>A0A8A4TH32</accession>
<dbReference type="InterPro" id="IPR006680">
    <property type="entry name" value="Amidohydro-rel"/>
</dbReference>
<feature type="region of interest" description="Disordered" evidence="1">
    <location>
        <begin position="181"/>
        <end position="214"/>
    </location>
</feature>
<dbReference type="RefSeq" id="WP_237378592.1">
    <property type="nucleotide sequence ID" value="NZ_CP071793.1"/>
</dbReference>
<dbReference type="SUPFAM" id="SSF51556">
    <property type="entry name" value="Metallo-dependent hydrolases"/>
    <property type="match status" value="1"/>
</dbReference>
<evidence type="ECO:0000313" key="3">
    <source>
        <dbReference type="EMBL" id="QTD48943.1"/>
    </source>
</evidence>
<dbReference type="InterPro" id="IPR011059">
    <property type="entry name" value="Metal-dep_hydrolase_composite"/>
</dbReference>
<dbReference type="InterPro" id="IPR057744">
    <property type="entry name" value="OTAase-like"/>
</dbReference>
<dbReference type="InterPro" id="IPR032466">
    <property type="entry name" value="Metal_Hydrolase"/>
</dbReference>
<dbReference type="AlphaFoldDB" id="A0A8A4TH32"/>
<protein>
    <submittedName>
        <fullName evidence="3">Amidohydrolase family protein</fullName>
    </submittedName>
</protein>
<dbReference type="PANTHER" id="PTHR43135:SF3">
    <property type="entry name" value="ALPHA-D-RIBOSE 1-METHYLPHOSPHONATE 5-TRIPHOSPHATE DIPHOSPHATASE"/>
    <property type="match status" value="1"/>
</dbReference>
<dbReference type="KEGG" id="scor:J3U87_25445"/>
<dbReference type="Pfam" id="PF01979">
    <property type="entry name" value="Amidohydro_1"/>
    <property type="match status" value="1"/>
</dbReference>
<dbReference type="Proteomes" id="UP000663929">
    <property type="component" value="Chromosome"/>
</dbReference>
<reference evidence="3" key="1">
    <citation type="submission" date="2021-03" db="EMBL/GenBank/DDBJ databases">
        <title>Acanthopleuribacteraceae sp. M133.</title>
        <authorList>
            <person name="Wang G."/>
        </authorList>
    </citation>
    <scope>NUCLEOTIDE SEQUENCE</scope>
    <source>
        <strain evidence="3">M133</strain>
    </source>
</reference>
<dbReference type="PANTHER" id="PTHR43135">
    <property type="entry name" value="ALPHA-D-RIBOSE 1-METHYLPHOSPHONATE 5-TRIPHOSPHATE DIPHOSPHATASE"/>
    <property type="match status" value="1"/>
</dbReference>
<dbReference type="GO" id="GO:0016810">
    <property type="term" value="F:hydrolase activity, acting on carbon-nitrogen (but not peptide) bonds"/>
    <property type="evidence" value="ECO:0007669"/>
    <property type="project" value="InterPro"/>
</dbReference>
<evidence type="ECO:0000259" key="2">
    <source>
        <dbReference type="Pfam" id="PF01979"/>
    </source>
</evidence>
<sequence length="457" mass="48465">MAKTAVSSPRYSVSFAAIRCRFPTKITVLGLVLSMWLLTPPLWAQTVIYAGTLIDGTSDKPRNKVTIVIEDGKITGVSKGYLVFKKADRIIDLKSATVMPGLIDLHTHLSFELGPESYTEKFTQSTAEVALRSGVFAERTLMAGFTTVRDLGDRDNVTVVLRDNIQQGWVVGPRIFTSGKSLATTGGHADPTNGYRRDKAGDPGPREGVINGGDDARKAVRHRYKDGADLIKITATGGVLSVAKSGHNPQFTEAELEAVVGTANDYGFHVAAHAHGTEGIVRAVRAGVLTIEHGTFLNEEAMVLMKEKGAYLVPTLLAGDTVVAMAKQGGALPPVVAQKALEVGRLMRENFAKAYEMGVPIAFGTDSGVSKHGMNAREFGLMVNGGMPAMTAIQSATSVAAKVLDEPNLGTVAKGAHADLIAVEGNPLEDIAVLEKVAFVMKAGQVYKENGAPARSP</sequence>
<gene>
    <name evidence="3" type="ORF">J3U87_25445</name>
</gene>
<dbReference type="SUPFAM" id="SSF51338">
    <property type="entry name" value="Composite domain of metallo-dependent hydrolases"/>
    <property type="match status" value="2"/>
</dbReference>
<dbReference type="CDD" id="cd01299">
    <property type="entry name" value="Met_dep_hydrolase_A"/>
    <property type="match status" value="1"/>
</dbReference>
<organism evidence="3 4">
    <name type="scientific">Sulfidibacter corallicola</name>
    <dbReference type="NCBI Taxonomy" id="2818388"/>
    <lineage>
        <taxon>Bacteria</taxon>
        <taxon>Pseudomonadati</taxon>
        <taxon>Acidobacteriota</taxon>
        <taxon>Holophagae</taxon>
        <taxon>Acanthopleuribacterales</taxon>
        <taxon>Acanthopleuribacteraceae</taxon>
        <taxon>Sulfidibacter</taxon>
    </lineage>
</organism>
<keyword evidence="4" id="KW-1185">Reference proteome</keyword>
<dbReference type="InterPro" id="IPR051781">
    <property type="entry name" value="Metallo-dep_Hydrolase"/>
</dbReference>
<dbReference type="EMBL" id="CP071793">
    <property type="protein sequence ID" value="QTD48943.1"/>
    <property type="molecule type" value="Genomic_DNA"/>
</dbReference>
<dbReference type="Gene3D" id="2.30.40.10">
    <property type="entry name" value="Urease, subunit C, domain 1"/>
    <property type="match status" value="1"/>
</dbReference>
<evidence type="ECO:0000313" key="4">
    <source>
        <dbReference type="Proteomes" id="UP000663929"/>
    </source>
</evidence>
<feature type="domain" description="Amidohydrolase-related" evidence="2">
    <location>
        <begin position="97"/>
        <end position="446"/>
    </location>
</feature>
<evidence type="ECO:0000256" key="1">
    <source>
        <dbReference type="SAM" id="MobiDB-lite"/>
    </source>
</evidence>